<evidence type="ECO:0000259" key="15">
    <source>
        <dbReference type="PROSITE" id="PS50109"/>
    </source>
</evidence>
<evidence type="ECO:0000256" key="9">
    <source>
        <dbReference type="ARBA" id="ARBA00022777"/>
    </source>
</evidence>
<keyword evidence="4" id="KW-1003">Cell membrane</keyword>
<dbReference type="PANTHER" id="PTHR45528:SF1">
    <property type="entry name" value="SENSOR HISTIDINE KINASE CPXA"/>
    <property type="match status" value="1"/>
</dbReference>
<dbReference type="Gene3D" id="3.30.565.10">
    <property type="entry name" value="Histidine kinase-like ATPase, C-terminal domain"/>
    <property type="match status" value="1"/>
</dbReference>
<reference evidence="16 17" key="1">
    <citation type="journal article" date="2012" name="Science">
        <title>Ecological populations of bacteria act as socially cohesive units of antibiotic production and resistance.</title>
        <authorList>
            <person name="Cordero O.X."/>
            <person name="Wildschutte H."/>
            <person name="Kirkup B."/>
            <person name="Proehl S."/>
            <person name="Ngo L."/>
            <person name="Hussain F."/>
            <person name="Le Roux F."/>
            <person name="Mincer T."/>
            <person name="Polz M.F."/>
        </authorList>
    </citation>
    <scope>NUCLEOTIDE SEQUENCE [LARGE SCALE GENOMIC DNA]</scope>
    <source>
        <strain evidence="16 17">FF-238</strain>
    </source>
</reference>
<dbReference type="RefSeq" id="WP_017054628.1">
    <property type="nucleotide sequence ID" value="NZ_AJYW02000097.1"/>
</dbReference>
<accession>A0A1E5D0V1</accession>
<dbReference type="SUPFAM" id="SSF47384">
    <property type="entry name" value="Homodimeric domain of signal transducing histidine kinase"/>
    <property type="match status" value="1"/>
</dbReference>
<dbReference type="InterPro" id="IPR036097">
    <property type="entry name" value="HisK_dim/P_sf"/>
</dbReference>
<evidence type="ECO:0000313" key="16">
    <source>
        <dbReference type="EMBL" id="OEE77008.1"/>
    </source>
</evidence>
<evidence type="ECO:0000256" key="1">
    <source>
        <dbReference type="ARBA" id="ARBA00000085"/>
    </source>
</evidence>
<evidence type="ECO:0000256" key="13">
    <source>
        <dbReference type="ARBA" id="ARBA00023136"/>
    </source>
</evidence>
<dbReference type="InterPro" id="IPR050398">
    <property type="entry name" value="HssS/ArlS-like"/>
</dbReference>
<comment type="catalytic activity">
    <reaction evidence="1">
        <text>ATP + protein L-histidine = ADP + protein N-phospho-L-histidine.</text>
        <dbReference type="EC" id="2.7.13.3"/>
    </reaction>
</comment>
<dbReference type="AlphaFoldDB" id="A0A1E5D0V1"/>
<keyword evidence="10" id="KW-0067">ATP-binding</keyword>
<dbReference type="SMART" id="SM00388">
    <property type="entry name" value="HisKA"/>
    <property type="match status" value="1"/>
</dbReference>
<keyword evidence="9 16" id="KW-0418">Kinase</keyword>
<dbReference type="GO" id="GO:0005886">
    <property type="term" value="C:plasma membrane"/>
    <property type="evidence" value="ECO:0007669"/>
    <property type="project" value="UniProtKB-SubCell"/>
</dbReference>
<dbReference type="InterPro" id="IPR003661">
    <property type="entry name" value="HisK_dim/P_dom"/>
</dbReference>
<dbReference type="InterPro" id="IPR005467">
    <property type="entry name" value="His_kinase_dom"/>
</dbReference>
<evidence type="ECO:0000256" key="12">
    <source>
        <dbReference type="ARBA" id="ARBA00023012"/>
    </source>
</evidence>
<protein>
    <recommendedName>
        <fullName evidence="3">histidine kinase</fullName>
        <ecNumber evidence="3">2.7.13.3</ecNumber>
    </recommendedName>
</protein>
<dbReference type="GO" id="GO:0005524">
    <property type="term" value="F:ATP binding"/>
    <property type="evidence" value="ECO:0007669"/>
    <property type="project" value="UniProtKB-KW"/>
</dbReference>
<organism evidence="16 17">
    <name type="scientific">Vibrio genomosp. F6 str. FF-238</name>
    <dbReference type="NCBI Taxonomy" id="1191298"/>
    <lineage>
        <taxon>Bacteria</taxon>
        <taxon>Pseudomonadati</taxon>
        <taxon>Pseudomonadota</taxon>
        <taxon>Gammaproteobacteria</taxon>
        <taxon>Vibrionales</taxon>
        <taxon>Vibrionaceae</taxon>
        <taxon>Vibrio</taxon>
    </lineage>
</organism>
<gene>
    <name evidence="16" type="ORF">A130_15010</name>
</gene>
<keyword evidence="13 14" id="KW-0472">Membrane</keyword>
<keyword evidence="8" id="KW-0547">Nucleotide-binding</keyword>
<keyword evidence="6" id="KW-0808">Transferase</keyword>
<keyword evidence="11 14" id="KW-1133">Transmembrane helix</keyword>
<evidence type="ECO:0000256" key="11">
    <source>
        <dbReference type="ARBA" id="ARBA00022989"/>
    </source>
</evidence>
<evidence type="ECO:0000256" key="8">
    <source>
        <dbReference type="ARBA" id="ARBA00022741"/>
    </source>
</evidence>
<evidence type="ECO:0000256" key="10">
    <source>
        <dbReference type="ARBA" id="ARBA00022840"/>
    </source>
</evidence>
<evidence type="ECO:0000256" key="14">
    <source>
        <dbReference type="SAM" id="Phobius"/>
    </source>
</evidence>
<evidence type="ECO:0000256" key="4">
    <source>
        <dbReference type="ARBA" id="ARBA00022475"/>
    </source>
</evidence>
<dbReference type="InterPro" id="IPR036890">
    <property type="entry name" value="HATPase_C_sf"/>
</dbReference>
<dbReference type="Proteomes" id="UP000094165">
    <property type="component" value="Unassembled WGS sequence"/>
</dbReference>
<dbReference type="EC" id="2.7.13.3" evidence="3"/>
<evidence type="ECO:0000256" key="7">
    <source>
        <dbReference type="ARBA" id="ARBA00022692"/>
    </source>
</evidence>
<dbReference type="CDD" id="cd00082">
    <property type="entry name" value="HisKA"/>
    <property type="match status" value="1"/>
</dbReference>
<keyword evidence="7 14" id="KW-0812">Transmembrane</keyword>
<keyword evidence="12" id="KW-0902">Two-component regulatory system</keyword>
<dbReference type="SUPFAM" id="SSF55874">
    <property type="entry name" value="ATPase domain of HSP90 chaperone/DNA topoisomerase II/histidine kinase"/>
    <property type="match status" value="1"/>
</dbReference>
<dbReference type="EMBL" id="AJYW02000097">
    <property type="protein sequence ID" value="OEE77008.1"/>
    <property type="molecule type" value="Genomic_DNA"/>
</dbReference>
<feature type="transmembrane region" description="Helical" evidence="14">
    <location>
        <begin position="172"/>
        <end position="194"/>
    </location>
</feature>
<dbReference type="PANTHER" id="PTHR45528">
    <property type="entry name" value="SENSOR HISTIDINE KINASE CPXA"/>
    <property type="match status" value="1"/>
</dbReference>
<feature type="domain" description="Histidine kinase" evidence="15">
    <location>
        <begin position="264"/>
        <end position="458"/>
    </location>
</feature>
<dbReference type="Pfam" id="PF00512">
    <property type="entry name" value="HisKA"/>
    <property type="match status" value="1"/>
</dbReference>
<evidence type="ECO:0000256" key="3">
    <source>
        <dbReference type="ARBA" id="ARBA00012438"/>
    </source>
</evidence>
<name>A0A1E5D0V1_9VIBR</name>
<dbReference type="Gene3D" id="1.10.287.130">
    <property type="match status" value="1"/>
</dbReference>
<comment type="subcellular location">
    <subcellularLocation>
        <location evidence="2">Cell membrane</location>
        <topology evidence="2">Multi-pass membrane protein</topology>
    </subcellularLocation>
</comment>
<evidence type="ECO:0000256" key="6">
    <source>
        <dbReference type="ARBA" id="ARBA00022679"/>
    </source>
</evidence>
<evidence type="ECO:0000256" key="5">
    <source>
        <dbReference type="ARBA" id="ARBA00022553"/>
    </source>
</evidence>
<proteinExistence type="predicted"/>
<comment type="caution">
    <text evidence="16">The sequence shown here is derived from an EMBL/GenBank/DDBJ whole genome shotgun (WGS) entry which is preliminary data.</text>
</comment>
<evidence type="ECO:0000313" key="17">
    <source>
        <dbReference type="Proteomes" id="UP000094165"/>
    </source>
</evidence>
<keyword evidence="17" id="KW-1185">Reference proteome</keyword>
<sequence length="458" mass="51734">MSFKIRLLLLTFIWFFASSVAMTVMYQNQQIKVELRTKQSLHKDLAAHMRDDNPLMIGTDYNPVALKSIFHTLMLIGPDFEIYFLDASGNVTSHAAPKDAFVSKQISIEPIKAFIAGEPYPILGDDPRNPSGNKVFSVAPIKEFGSTVGYLYVVIGSEQHTSLINSETRTPLFWALMLGFVTIVGFSIVAYWLVKMSLLKPIEVVTKDLEQQADKDFRLSPNFINQVPELKPIAQHYQLAAKRIQQQFLQLEFQSSAQHSQLMQISHDLKTPLSSVLGYLETWRLQQQQPDSMIDVAYKNALKLSEQLQTQLNMAKQERLMPSYHQEPINLGSLVEDVVEATKIELTKKHLTLVFDDKSYPTIEGDKLLLSRLFENLFENAIRHSPEGSAIELNVDVAKKDASLYITLINQTEDDSESGSLGIGVKIIKSILMLHHSALSTVQTKGMYQQSFRLPLCL</sequence>
<evidence type="ECO:0000256" key="2">
    <source>
        <dbReference type="ARBA" id="ARBA00004651"/>
    </source>
</evidence>
<keyword evidence="5" id="KW-0597">Phosphoprotein</keyword>
<dbReference type="GO" id="GO:0000155">
    <property type="term" value="F:phosphorelay sensor kinase activity"/>
    <property type="evidence" value="ECO:0007669"/>
    <property type="project" value="InterPro"/>
</dbReference>
<dbReference type="PROSITE" id="PS50109">
    <property type="entry name" value="HIS_KIN"/>
    <property type="match status" value="1"/>
</dbReference>